<dbReference type="InterPro" id="IPR044746">
    <property type="entry name" value="ABCC_6TM_D1"/>
</dbReference>
<feature type="domain" description="ABC transporter" evidence="11">
    <location>
        <begin position="591"/>
        <end position="820"/>
    </location>
</feature>
<evidence type="ECO:0000256" key="4">
    <source>
        <dbReference type="ARBA" id="ARBA00022692"/>
    </source>
</evidence>
<dbReference type="InterPro" id="IPR044726">
    <property type="entry name" value="ABCC_6TM_D2"/>
</dbReference>
<dbReference type="SMART" id="SM00382">
    <property type="entry name" value="AAA"/>
    <property type="match status" value="2"/>
</dbReference>
<dbReference type="GO" id="GO:0005886">
    <property type="term" value="C:plasma membrane"/>
    <property type="evidence" value="ECO:0007669"/>
    <property type="project" value="UniProtKB-SubCell"/>
</dbReference>
<feature type="domain" description="ABC transmembrane type-1" evidence="12">
    <location>
        <begin position="279"/>
        <end position="548"/>
    </location>
</feature>
<dbReference type="PANTHER" id="PTHR24223">
    <property type="entry name" value="ATP-BINDING CASSETTE SUB-FAMILY C"/>
    <property type="match status" value="1"/>
</dbReference>
<dbReference type="GO" id="GO:0005524">
    <property type="term" value="F:ATP binding"/>
    <property type="evidence" value="ECO:0007669"/>
    <property type="project" value="UniProtKB-KW"/>
</dbReference>
<feature type="transmembrane region" description="Helical" evidence="10">
    <location>
        <begin position="33"/>
        <end position="52"/>
    </location>
</feature>
<evidence type="ECO:0000256" key="1">
    <source>
        <dbReference type="ARBA" id="ARBA00004651"/>
    </source>
</evidence>
<keyword evidence="6" id="KW-0067">ATP-binding</keyword>
<keyword evidence="3" id="KW-1003">Cell membrane</keyword>
<name>A0A0A1TC88_9HYPO</name>
<dbReference type="InterPro" id="IPR017871">
    <property type="entry name" value="ABC_transporter-like_CS"/>
</dbReference>
<keyword evidence="2" id="KW-0813">Transport</keyword>
<dbReference type="InterPro" id="IPR003593">
    <property type="entry name" value="AAA+_ATPase"/>
</dbReference>
<feature type="transmembrane region" description="Helical" evidence="10">
    <location>
        <begin position="98"/>
        <end position="120"/>
    </location>
</feature>
<evidence type="ECO:0000259" key="11">
    <source>
        <dbReference type="PROSITE" id="PS50893"/>
    </source>
</evidence>
<dbReference type="InterPro" id="IPR050173">
    <property type="entry name" value="ABC_transporter_C-like"/>
</dbReference>
<dbReference type="Gene3D" id="1.20.1560.10">
    <property type="entry name" value="ABC transporter type 1, transmembrane domain"/>
    <property type="match status" value="2"/>
</dbReference>
<feature type="domain" description="ABC transporter" evidence="11">
    <location>
        <begin position="1198"/>
        <end position="1462"/>
    </location>
</feature>
<keyword evidence="14" id="KW-1185">Reference proteome</keyword>
<dbReference type="PROSITE" id="PS50929">
    <property type="entry name" value="ABC_TM1F"/>
    <property type="match status" value="2"/>
</dbReference>
<feature type="transmembrane region" description="Helical" evidence="10">
    <location>
        <begin position="73"/>
        <end position="92"/>
    </location>
</feature>
<keyword evidence="5" id="KW-0547">Nucleotide-binding</keyword>
<dbReference type="InterPro" id="IPR003439">
    <property type="entry name" value="ABC_transporter-like_ATP-bd"/>
</dbReference>
<dbReference type="SUPFAM" id="SSF52540">
    <property type="entry name" value="P-loop containing nucleoside triphosphate hydrolases"/>
    <property type="match status" value="2"/>
</dbReference>
<dbReference type="Gene3D" id="3.40.50.300">
    <property type="entry name" value="P-loop containing nucleotide triphosphate hydrolases"/>
    <property type="match status" value="2"/>
</dbReference>
<dbReference type="GO" id="GO:0140359">
    <property type="term" value="F:ABC-type transporter activity"/>
    <property type="evidence" value="ECO:0007669"/>
    <property type="project" value="InterPro"/>
</dbReference>
<reference evidence="13 14" key="1">
    <citation type="journal article" date="2015" name="Genome Announc.">
        <title>Draft Genome Sequence and Gene Annotation of the Entomopathogenic Fungus Verticillium hemipterigenum.</title>
        <authorList>
            <person name="Horn F."/>
            <person name="Habel A."/>
            <person name="Scharf D.H."/>
            <person name="Dworschak J."/>
            <person name="Brakhage A.A."/>
            <person name="Guthke R."/>
            <person name="Hertweck C."/>
            <person name="Linde J."/>
        </authorList>
    </citation>
    <scope>NUCLEOTIDE SEQUENCE [LARGE SCALE GENOMIC DNA]</scope>
</reference>
<feature type="transmembrane region" description="Helical" evidence="10">
    <location>
        <begin position="410"/>
        <end position="428"/>
    </location>
</feature>
<dbReference type="PROSITE" id="PS50893">
    <property type="entry name" value="ABC_TRANSPORTER_2"/>
    <property type="match status" value="2"/>
</dbReference>
<evidence type="ECO:0000313" key="14">
    <source>
        <dbReference type="Proteomes" id="UP000039046"/>
    </source>
</evidence>
<evidence type="ECO:0000256" key="2">
    <source>
        <dbReference type="ARBA" id="ARBA00022448"/>
    </source>
</evidence>
<dbReference type="Pfam" id="PF00664">
    <property type="entry name" value="ABC_membrane"/>
    <property type="match status" value="1"/>
</dbReference>
<dbReference type="OrthoDB" id="6500128at2759"/>
<protein>
    <recommendedName>
        <fullName evidence="15">ABC transporter</fullName>
    </recommendedName>
</protein>
<evidence type="ECO:0000256" key="8">
    <source>
        <dbReference type="ARBA" id="ARBA00023136"/>
    </source>
</evidence>
<dbReference type="InterPro" id="IPR036640">
    <property type="entry name" value="ABC1_TM_sf"/>
</dbReference>
<dbReference type="Pfam" id="PF00005">
    <property type="entry name" value="ABC_tran"/>
    <property type="match status" value="2"/>
</dbReference>
<dbReference type="STRING" id="1531966.A0A0A1TC88"/>
<evidence type="ECO:0000256" key="3">
    <source>
        <dbReference type="ARBA" id="ARBA00022475"/>
    </source>
</evidence>
<evidence type="ECO:0000256" key="10">
    <source>
        <dbReference type="SAM" id="Phobius"/>
    </source>
</evidence>
<dbReference type="FunFam" id="1.20.1560.10:FF:000055">
    <property type="entry name" value="ABC multidrug transporter (Eurofung)"/>
    <property type="match status" value="1"/>
</dbReference>
<dbReference type="PROSITE" id="PS00211">
    <property type="entry name" value="ABC_TRANSPORTER_1"/>
    <property type="match status" value="1"/>
</dbReference>
<dbReference type="CDD" id="cd18580">
    <property type="entry name" value="ABC_6TM_ABCC_D2"/>
    <property type="match status" value="1"/>
</dbReference>
<dbReference type="InterPro" id="IPR011527">
    <property type="entry name" value="ABC1_TM_dom"/>
</dbReference>
<evidence type="ECO:0000256" key="7">
    <source>
        <dbReference type="ARBA" id="ARBA00022989"/>
    </source>
</evidence>
<evidence type="ECO:0000259" key="12">
    <source>
        <dbReference type="PROSITE" id="PS50929"/>
    </source>
</evidence>
<dbReference type="EMBL" id="CDHN01000004">
    <property type="protein sequence ID" value="CEJ92394.1"/>
    <property type="molecule type" value="Genomic_DNA"/>
</dbReference>
<accession>A0A0A1TC88</accession>
<feature type="transmembrane region" description="Helical" evidence="10">
    <location>
        <begin position="1023"/>
        <end position="1041"/>
    </location>
</feature>
<dbReference type="SUPFAM" id="SSF90123">
    <property type="entry name" value="ABC transporter transmembrane region"/>
    <property type="match status" value="2"/>
</dbReference>
<feature type="transmembrane region" description="Helical" evidence="10">
    <location>
        <begin position="310"/>
        <end position="332"/>
    </location>
</feature>
<evidence type="ECO:0000256" key="9">
    <source>
        <dbReference type="SAM" id="MobiDB-lite"/>
    </source>
</evidence>
<keyword evidence="7 10" id="KW-1133">Transmembrane helix</keyword>
<dbReference type="Proteomes" id="UP000039046">
    <property type="component" value="Unassembled WGS sequence"/>
</dbReference>
<feature type="transmembrane region" description="Helical" evidence="10">
    <location>
        <begin position="918"/>
        <end position="938"/>
    </location>
</feature>
<evidence type="ECO:0008006" key="15">
    <source>
        <dbReference type="Google" id="ProtNLM"/>
    </source>
</evidence>
<comment type="subcellular location">
    <subcellularLocation>
        <location evidence="1">Cell membrane</location>
        <topology evidence="1">Multi-pass membrane protein</topology>
    </subcellularLocation>
</comment>
<feature type="transmembrane region" description="Helical" evidence="10">
    <location>
        <begin position="883"/>
        <end position="906"/>
    </location>
</feature>
<proteinExistence type="predicted"/>
<feature type="transmembrane region" description="Helical" evidence="10">
    <location>
        <begin position="487"/>
        <end position="508"/>
    </location>
</feature>
<evidence type="ECO:0000256" key="6">
    <source>
        <dbReference type="ARBA" id="ARBA00022840"/>
    </source>
</evidence>
<dbReference type="HOGENOM" id="CLU_000604_27_5_1"/>
<feature type="compositionally biased region" description="Polar residues" evidence="9">
    <location>
        <begin position="834"/>
        <end position="850"/>
    </location>
</feature>
<dbReference type="GO" id="GO:0016887">
    <property type="term" value="F:ATP hydrolysis activity"/>
    <property type="evidence" value="ECO:0007669"/>
    <property type="project" value="InterPro"/>
</dbReference>
<organism evidence="13 14">
    <name type="scientific">[Torrubiella] hemipterigena</name>
    <dbReference type="NCBI Taxonomy" id="1531966"/>
    <lineage>
        <taxon>Eukaryota</taxon>
        <taxon>Fungi</taxon>
        <taxon>Dikarya</taxon>
        <taxon>Ascomycota</taxon>
        <taxon>Pezizomycotina</taxon>
        <taxon>Sordariomycetes</taxon>
        <taxon>Hypocreomycetidae</taxon>
        <taxon>Hypocreales</taxon>
        <taxon>Clavicipitaceae</taxon>
        <taxon>Clavicipitaceae incertae sedis</taxon>
        <taxon>'Torrubiella' clade</taxon>
    </lineage>
</organism>
<sequence>MTVSPCTNDDAFGPTVSGCRDDFDFTIVFQQSILSILPSACFITLALLHLVFQWRQRHQTGNITLRNTKVVLLTVYAALQTARLALSAQQIAGQHGFYPLSSVAAALTFVASLLAIVLSYSDHVRCRKPSLLLEAYLCLTLLFDIIQTRTAWRSQLTTIAPLYTTATVVKAINLVLEAVPKSEFTGYDALPSPEETSGLFGRSTYFWINKLFYHGYRSPLRKEDLYPLDTSMTATVLHANLQLTTETKEDAKNSMAPEPLRNVWWTLLGPFLLPVVPRLVLVALKLSQPLFIHTMLDYLALSKEARDKKYGYSLIGAAFFIYTGIALSSGIYQSYNQRFVYKLRATLHTTIFRKTTQVNATAGSDTAAITLMSTDLDRVVRGGQVIHELWAILAQVAIGCYLLQGQLGVAFISPLVVIAVCSVLMVAVSRPVDKRMGTWMEQIEKRVSLTASAVGNMKAFKISGLAGVVGSLIQNMRAVEITVGKRFRWLVIFAIALGAVPSAFSPVITFAASTKTLNVATIFTSYSYIYLITAPFTIIFNSVLPVISAFTCMGRIQKFLVSKPRVDFRSWERGSTESEKGTGEGESALAFQIENGSFGWSEDQMILRNISCEIPLNALTMVVGPVASGKSTLCKVLLGEVPIHSGKTSVFLPSGSTIGYCSQEPFLFNTSLKSNIVGRSIFNQQKLEEVISATMLTADIDALDNGIDTVVGSGGTTLSGGQRQRVAVARALYSGCKAIVFDDVLSGLDANTNSKLFQRVFGPTGFTKTHGITALLCSHSTGHLPSADHVIVLTKDEAVSLQEGSLKQLEVSSDYIAKLDLESRGISNHEAGPSVTSDQATVHNASSSRKMTSKNEEDEVDSSVSSGGDWGVYKHWFRNVHPLSTIGLVFWAVIHGFSSNFGVIWLNYWSQDTYSRSHVFYVGIYGLIQAMFIISWVASSVEIFISMTTFAGNSLHKAALNTILTAPLKYLTTTEIGVITNHFSQDMTLVDGELLYAFFFFALNVTEAFGMAVVIAIATPYLAIGYIILFAVLYFVQRFYLRTSKRMRLLDLEAKSPLYTHFLETIKGITTVRAFGWVDQDIAENDRLLDNSLQPAYLLAMIQQWLRTVMQLVVAGLAVVLVSLATQLDPNVGLAGTSLVTLLAFGGSLSELVQGYTELETSIGAVGRLKRFSDSVAPEDQSGETLEPPDVWPDTGAIELKGVSASYDFDPAAIATGHNLSSSASLVIRDLSLRVPYGQKLAICGRTGSGKSTLLMLLLHLMNPASGTDDTIVVDNVPLCRVKRELLRERIIALSQDPALLPDGYSIKLNLDPGGQASEADCISALNAVGLEKFVSDRGGLESTMSSDDLSMGERQLFCLGRAILRKRVKAAKAATTTGKIGGILLLDEISSSVDRDTEKRIQDIIATEFADYTVIAVSHRIQTVMDYFDRAIVLKRGTLVESGAPKDLAKTPGSLFSDLCKNDGVAIDAV</sequence>
<dbReference type="PANTHER" id="PTHR24223:SF345">
    <property type="entry name" value="ABC MULTIDRUG TRANSPORTER (EUROFUNG)"/>
    <property type="match status" value="1"/>
</dbReference>
<dbReference type="Pfam" id="PF24357">
    <property type="entry name" value="TMD0_ABC"/>
    <property type="match status" value="1"/>
</dbReference>
<evidence type="ECO:0000313" key="13">
    <source>
        <dbReference type="EMBL" id="CEJ92394.1"/>
    </source>
</evidence>
<dbReference type="InterPro" id="IPR056227">
    <property type="entry name" value="TMD0_ABC"/>
</dbReference>
<feature type="transmembrane region" description="Helical" evidence="10">
    <location>
        <begin position="994"/>
        <end position="1017"/>
    </location>
</feature>
<feature type="domain" description="ABC transmembrane type-1" evidence="12">
    <location>
        <begin position="886"/>
        <end position="1161"/>
    </location>
</feature>
<dbReference type="InterPro" id="IPR027417">
    <property type="entry name" value="P-loop_NTPase"/>
</dbReference>
<gene>
    <name evidence="13" type="ORF">VHEMI08049</name>
</gene>
<dbReference type="CDD" id="cd18579">
    <property type="entry name" value="ABC_6TM_ABCC_D1"/>
    <property type="match status" value="1"/>
</dbReference>
<feature type="transmembrane region" description="Helical" evidence="10">
    <location>
        <begin position="528"/>
        <end position="553"/>
    </location>
</feature>
<feature type="transmembrane region" description="Helical" evidence="10">
    <location>
        <begin position="1105"/>
        <end position="1126"/>
    </location>
</feature>
<keyword evidence="4 10" id="KW-0812">Transmembrane</keyword>
<evidence type="ECO:0000256" key="5">
    <source>
        <dbReference type="ARBA" id="ARBA00022741"/>
    </source>
</evidence>
<keyword evidence="8 10" id="KW-0472">Membrane</keyword>
<dbReference type="FunFam" id="1.20.1560.10:FF:000066">
    <property type="entry name" value="ABC multidrug transporter (Eurofung)"/>
    <property type="match status" value="1"/>
</dbReference>
<feature type="region of interest" description="Disordered" evidence="9">
    <location>
        <begin position="828"/>
        <end position="866"/>
    </location>
</feature>